<sequence length="287" mass="30036">MRVIGSLALLCSLLASASARPVKGFLSGYQPVRPRGMRSTEFSSLYASESDDAPYLPGRREAVKQAMRSFALALGAAAVAPSLASPKTAFAVDALGLTDFKFIMSVREDGRFVVTDVSTFEPQYEVPPAPGSQKGPGYNVAVDETTGGFGLVNEVGGKNETIWSSTYVGSGGKAPGPFRLVPLVEKGSARLVSVDQTGKIVAEYPLQKVGPDVKSTGKPQDPGLEAAPLSWAPQALPGSVGENGGLRIPRPHLLLDSEGLLSKVNPEPSAEYGAWEGFDLGDLLAMG</sequence>
<evidence type="ECO:0000256" key="1">
    <source>
        <dbReference type="SAM" id="SignalP"/>
    </source>
</evidence>
<name>A0A0G4GFK4_9ALVE</name>
<gene>
    <name evidence="2" type="ORF">Cvel_21666</name>
</gene>
<protein>
    <recommendedName>
        <fullName evidence="3">Phytase-like domain-containing protein</fullName>
    </recommendedName>
</protein>
<feature type="signal peptide" evidence="1">
    <location>
        <begin position="1"/>
        <end position="19"/>
    </location>
</feature>
<dbReference type="VEuPathDB" id="CryptoDB:Cvel_21666"/>
<evidence type="ECO:0000313" key="2">
    <source>
        <dbReference type="EMBL" id="CEM28290.1"/>
    </source>
</evidence>
<feature type="chain" id="PRO_5005190105" description="Phytase-like domain-containing protein" evidence="1">
    <location>
        <begin position="20"/>
        <end position="287"/>
    </location>
</feature>
<reference evidence="2" key="1">
    <citation type="submission" date="2014-11" db="EMBL/GenBank/DDBJ databases">
        <authorList>
            <person name="Otto D Thomas"/>
            <person name="Naeem Raeece"/>
        </authorList>
    </citation>
    <scope>NUCLEOTIDE SEQUENCE</scope>
</reference>
<proteinExistence type="predicted"/>
<dbReference type="AlphaFoldDB" id="A0A0G4GFK4"/>
<evidence type="ECO:0008006" key="3">
    <source>
        <dbReference type="Google" id="ProtNLM"/>
    </source>
</evidence>
<dbReference type="EMBL" id="CDMZ01001162">
    <property type="protein sequence ID" value="CEM28290.1"/>
    <property type="molecule type" value="Genomic_DNA"/>
</dbReference>
<accession>A0A0G4GFK4</accession>
<organism evidence="2">
    <name type="scientific">Chromera velia CCMP2878</name>
    <dbReference type="NCBI Taxonomy" id="1169474"/>
    <lineage>
        <taxon>Eukaryota</taxon>
        <taxon>Sar</taxon>
        <taxon>Alveolata</taxon>
        <taxon>Colpodellida</taxon>
        <taxon>Chromeraceae</taxon>
        <taxon>Chromera</taxon>
    </lineage>
</organism>
<keyword evidence="1" id="KW-0732">Signal</keyword>